<gene>
    <name evidence="4" type="ORF">LIPSTDRAFT_4960</name>
</gene>
<sequence>MAYEKFELELPLKCGVTLPAFLTYKTLGDPKNPAVMIPTCYTGRIAGTMNAFIGDDDAVSPKKYFIIVVGLLGGSESSSPSNQPAPFDGPNFPKTIYEDSIHAQFKLMQHLGVEKLFCYMGYSMGGQQAYHFATLYPDHVQKIIPLASSAQTSGFNWNFLEGVKSTLKASSDFMANTYTEPVVIGTTAFGRVYSNWALSYEWFKTKAWEAAGYKSSEEYLLSDWEKRLNTWDARDLLQMAVTWQEGDIAIYHDNDYAKALGAIKAEALVMPSRTDQYFRWEASVEEVKYLKKGKLAIIETVWGHIAGGGVGTREDNVFINKTISEFFAADEISSSLADSTLN</sequence>
<dbReference type="Proteomes" id="UP000094385">
    <property type="component" value="Unassembled WGS sequence"/>
</dbReference>
<proteinExistence type="inferred from homology"/>
<protein>
    <recommendedName>
        <fullName evidence="3">AB hydrolase-1 domain-containing protein</fullName>
    </recommendedName>
</protein>
<comment type="similarity">
    <text evidence="1">Belongs to the AB hydrolase superfamily. MetX family.</text>
</comment>
<organism evidence="4 5">
    <name type="scientific">Lipomyces starkeyi NRRL Y-11557</name>
    <dbReference type="NCBI Taxonomy" id="675824"/>
    <lineage>
        <taxon>Eukaryota</taxon>
        <taxon>Fungi</taxon>
        <taxon>Dikarya</taxon>
        <taxon>Ascomycota</taxon>
        <taxon>Saccharomycotina</taxon>
        <taxon>Lipomycetes</taxon>
        <taxon>Lipomycetales</taxon>
        <taxon>Lipomycetaceae</taxon>
        <taxon>Lipomyces</taxon>
    </lineage>
</organism>
<dbReference type="InterPro" id="IPR008220">
    <property type="entry name" value="HAT_MetX-like"/>
</dbReference>
<feature type="active site" evidence="2">
    <location>
        <position position="304"/>
    </location>
</feature>
<name>A0A1E3Q2E9_LIPST</name>
<dbReference type="STRING" id="675824.A0A1E3Q2E9"/>
<evidence type="ECO:0000256" key="1">
    <source>
        <dbReference type="ARBA" id="ARBA00006886"/>
    </source>
</evidence>
<dbReference type="EMBL" id="KV454297">
    <property type="protein sequence ID" value="ODQ71738.1"/>
    <property type="molecule type" value="Genomic_DNA"/>
</dbReference>
<evidence type="ECO:0000313" key="4">
    <source>
        <dbReference type="EMBL" id="ODQ71738.1"/>
    </source>
</evidence>
<dbReference type="AlphaFoldDB" id="A0A1E3Q2E9"/>
<dbReference type="Gene3D" id="3.40.50.1820">
    <property type="entry name" value="alpha/beta hydrolase"/>
    <property type="match status" value="1"/>
</dbReference>
<dbReference type="OrthoDB" id="9972683at2759"/>
<accession>A0A1E3Q2E9</accession>
<dbReference type="InterPro" id="IPR000073">
    <property type="entry name" value="AB_hydrolase_1"/>
</dbReference>
<evidence type="ECO:0000259" key="3">
    <source>
        <dbReference type="Pfam" id="PF00561"/>
    </source>
</evidence>
<dbReference type="PANTHER" id="PTHR32268">
    <property type="entry name" value="HOMOSERINE O-ACETYLTRANSFERASE"/>
    <property type="match status" value="1"/>
</dbReference>
<dbReference type="Pfam" id="PF00561">
    <property type="entry name" value="Abhydrolase_1"/>
    <property type="match status" value="1"/>
</dbReference>
<dbReference type="PIRSF" id="PIRSF000443">
    <property type="entry name" value="Homoser_Ac_trans"/>
    <property type="match status" value="1"/>
</dbReference>
<reference evidence="4 5" key="1">
    <citation type="journal article" date="2016" name="Proc. Natl. Acad. Sci. U.S.A.">
        <title>Comparative genomics of biotechnologically important yeasts.</title>
        <authorList>
            <person name="Riley R."/>
            <person name="Haridas S."/>
            <person name="Wolfe K.H."/>
            <person name="Lopes M.R."/>
            <person name="Hittinger C.T."/>
            <person name="Goeker M."/>
            <person name="Salamov A.A."/>
            <person name="Wisecaver J.H."/>
            <person name="Long T.M."/>
            <person name="Calvey C.H."/>
            <person name="Aerts A.L."/>
            <person name="Barry K.W."/>
            <person name="Choi C."/>
            <person name="Clum A."/>
            <person name="Coughlan A.Y."/>
            <person name="Deshpande S."/>
            <person name="Douglass A.P."/>
            <person name="Hanson S.J."/>
            <person name="Klenk H.-P."/>
            <person name="LaButti K.M."/>
            <person name="Lapidus A."/>
            <person name="Lindquist E.A."/>
            <person name="Lipzen A.M."/>
            <person name="Meier-Kolthoff J.P."/>
            <person name="Ohm R.A."/>
            <person name="Otillar R.P."/>
            <person name="Pangilinan J.L."/>
            <person name="Peng Y."/>
            <person name="Rokas A."/>
            <person name="Rosa C.A."/>
            <person name="Scheuner C."/>
            <person name="Sibirny A.A."/>
            <person name="Slot J.C."/>
            <person name="Stielow J.B."/>
            <person name="Sun H."/>
            <person name="Kurtzman C.P."/>
            <person name="Blackwell M."/>
            <person name="Grigoriev I.V."/>
            <person name="Jeffries T.W."/>
        </authorList>
    </citation>
    <scope>NUCLEOTIDE SEQUENCE [LARGE SCALE GENOMIC DNA]</scope>
    <source>
        <strain evidence="4 5">NRRL Y-11557</strain>
    </source>
</reference>
<evidence type="ECO:0000256" key="2">
    <source>
        <dbReference type="PIRSR" id="PIRSR000443-1"/>
    </source>
</evidence>
<feature type="domain" description="AB hydrolase-1" evidence="3">
    <location>
        <begin position="46"/>
        <end position="298"/>
    </location>
</feature>
<feature type="active site" description="Nucleophile" evidence="2">
    <location>
        <position position="123"/>
    </location>
</feature>
<dbReference type="GO" id="GO:0016747">
    <property type="term" value="F:acyltransferase activity, transferring groups other than amino-acyl groups"/>
    <property type="evidence" value="ECO:0007669"/>
    <property type="project" value="InterPro"/>
</dbReference>
<dbReference type="SUPFAM" id="SSF53474">
    <property type="entry name" value="alpha/beta-Hydrolases"/>
    <property type="match status" value="1"/>
</dbReference>
<feature type="active site" evidence="2">
    <location>
        <position position="275"/>
    </location>
</feature>
<evidence type="ECO:0000313" key="5">
    <source>
        <dbReference type="Proteomes" id="UP000094385"/>
    </source>
</evidence>
<dbReference type="InterPro" id="IPR029058">
    <property type="entry name" value="AB_hydrolase_fold"/>
</dbReference>
<dbReference type="PANTHER" id="PTHR32268:SF15">
    <property type="entry name" value="HOMOSERINE ACETYLTRANSFERASE FAMILY PROTEIN (AFU_ORTHOLOGUE AFUA_1G15350)"/>
    <property type="match status" value="1"/>
</dbReference>
<keyword evidence="5" id="KW-1185">Reference proteome</keyword>